<organism evidence="1 2">
    <name type="scientific">Prorocentrum cordatum</name>
    <dbReference type="NCBI Taxonomy" id="2364126"/>
    <lineage>
        <taxon>Eukaryota</taxon>
        <taxon>Sar</taxon>
        <taxon>Alveolata</taxon>
        <taxon>Dinophyceae</taxon>
        <taxon>Prorocentrales</taxon>
        <taxon>Prorocentraceae</taxon>
        <taxon>Prorocentrum</taxon>
    </lineage>
</organism>
<proteinExistence type="predicted"/>
<dbReference type="Proteomes" id="UP001189429">
    <property type="component" value="Unassembled WGS sequence"/>
</dbReference>
<keyword evidence="2" id="KW-1185">Reference proteome</keyword>
<comment type="caution">
    <text evidence="1">The sequence shown here is derived from an EMBL/GenBank/DDBJ whole genome shotgun (WGS) entry which is preliminary data.</text>
</comment>
<protein>
    <submittedName>
        <fullName evidence="1">Uncharacterized protein</fullName>
    </submittedName>
</protein>
<reference evidence="1" key="1">
    <citation type="submission" date="2023-10" db="EMBL/GenBank/DDBJ databases">
        <authorList>
            <person name="Chen Y."/>
            <person name="Shah S."/>
            <person name="Dougan E. K."/>
            <person name="Thang M."/>
            <person name="Chan C."/>
        </authorList>
    </citation>
    <scope>NUCLEOTIDE SEQUENCE [LARGE SCALE GENOMIC DNA]</scope>
</reference>
<name>A0ABN9T1U2_9DINO</name>
<evidence type="ECO:0000313" key="1">
    <source>
        <dbReference type="EMBL" id="CAK0838932.1"/>
    </source>
</evidence>
<evidence type="ECO:0000313" key="2">
    <source>
        <dbReference type="Proteomes" id="UP001189429"/>
    </source>
</evidence>
<dbReference type="EMBL" id="CAUYUJ010014259">
    <property type="protein sequence ID" value="CAK0838932.1"/>
    <property type="molecule type" value="Genomic_DNA"/>
</dbReference>
<gene>
    <name evidence="1" type="ORF">PCOR1329_LOCUS34763</name>
</gene>
<sequence>MICISVSHALVDAASIGQFMLAWSAAFSSAKGGAGADGIADATASSGAAASTAAPTYEQSFLPPSVGFGEPPLPFEGVVPEVWNRVHRPFVMPAIKPYECWFSVWVRSTDEVEAMKEKFKATLAASSHFSTNDVVVDEVAELLQETNATLLMDCRPALKQPGFFGCALVALDFEIDSTGPGKMASEIRSVLQDPSIRTEGFVKWKLGRGVGKSGGILANSWTRAFDLDGMSFGIAPADGPVAASPGPRSPQQSRCEGVMLGEPFCKSRASAFAAMGLKYMIALPHSTPGARPHPPIPRRAPEALAELRTRTKIGARGAEAVFFCTIPGCVNTPDFGDNGVTRGGQGGPDLA</sequence>
<accession>A0ABN9T1U2</accession>